<keyword evidence="3" id="KW-1185">Reference proteome</keyword>
<evidence type="ECO:0000256" key="1">
    <source>
        <dbReference type="SAM" id="SignalP"/>
    </source>
</evidence>
<evidence type="ECO:0000313" key="3">
    <source>
        <dbReference type="Proteomes" id="UP000295129"/>
    </source>
</evidence>
<reference evidence="2 3" key="1">
    <citation type="submission" date="2019-03" db="EMBL/GenBank/DDBJ databases">
        <title>Genomic Encyclopedia of Type Strains, Phase IV (KMG-IV): sequencing the most valuable type-strain genomes for metagenomic binning, comparative biology and taxonomic classification.</title>
        <authorList>
            <person name="Goeker M."/>
        </authorList>
    </citation>
    <scope>NUCLEOTIDE SEQUENCE [LARGE SCALE GENOMIC DNA]</scope>
    <source>
        <strain evidence="2 3">DSM 12121</strain>
    </source>
</reference>
<keyword evidence="1" id="KW-0732">Signal</keyword>
<dbReference type="Proteomes" id="UP000295129">
    <property type="component" value="Unassembled WGS sequence"/>
</dbReference>
<protein>
    <submittedName>
        <fullName evidence="2">Uncharacterized protein</fullName>
    </submittedName>
</protein>
<dbReference type="PROSITE" id="PS51257">
    <property type="entry name" value="PROKAR_LIPOPROTEIN"/>
    <property type="match status" value="1"/>
</dbReference>
<gene>
    <name evidence="2" type="ORF">C7389_11658</name>
</gene>
<comment type="caution">
    <text evidence="2">The sequence shown here is derived from an EMBL/GenBank/DDBJ whole genome shotgun (WGS) entry which is preliminary data.</text>
</comment>
<dbReference type="AlphaFoldDB" id="A0A4R6DT17"/>
<proteinExistence type="predicted"/>
<organism evidence="2 3">
    <name type="scientific">Azoarcus indigens</name>
    <dbReference type="NCBI Taxonomy" id="29545"/>
    <lineage>
        <taxon>Bacteria</taxon>
        <taxon>Pseudomonadati</taxon>
        <taxon>Pseudomonadota</taxon>
        <taxon>Betaproteobacteria</taxon>
        <taxon>Rhodocyclales</taxon>
        <taxon>Zoogloeaceae</taxon>
        <taxon>Azoarcus</taxon>
    </lineage>
</organism>
<accession>A0A4R6DT17</accession>
<dbReference type="EMBL" id="SNVV01000016">
    <property type="protein sequence ID" value="TDN48153.1"/>
    <property type="molecule type" value="Genomic_DNA"/>
</dbReference>
<name>A0A4R6DT17_9RHOO</name>
<feature type="signal peptide" evidence="1">
    <location>
        <begin position="1"/>
        <end position="21"/>
    </location>
</feature>
<evidence type="ECO:0000313" key="2">
    <source>
        <dbReference type="EMBL" id="TDN48153.1"/>
    </source>
</evidence>
<feature type="chain" id="PRO_5020744190" evidence="1">
    <location>
        <begin position="22"/>
        <end position="130"/>
    </location>
</feature>
<sequence length="130" mass="13852">MGMKRSQRVRLVILGTLGATAVAGCSPEYPLQQARYASLEDCRRDWGYDYRNCQSGDGSAGSGGRYVYYGPRYYWDRDRGYPIAVDADGSRRAVPYANVANGAPRNAVGMKSAGIVRGGFGGSAHASSGG</sequence>